<comment type="caution">
    <text evidence="2">The sequence shown here is derived from an EMBL/GenBank/DDBJ whole genome shotgun (WGS) entry which is preliminary data.</text>
</comment>
<name>A0A543IVR1_9ACTN</name>
<comment type="similarity">
    <text evidence="1">Belongs to the UPF0098 family.</text>
</comment>
<dbReference type="InterPro" id="IPR036610">
    <property type="entry name" value="PEBP-like_sf"/>
</dbReference>
<dbReference type="Proteomes" id="UP000319213">
    <property type="component" value="Unassembled WGS sequence"/>
</dbReference>
<dbReference type="EMBL" id="VFPQ01000001">
    <property type="protein sequence ID" value="TQM74652.1"/>
    <property type="molecule type" value="Genomic_DNA"/>
</dbReference>
<dbReference type="Gene3D" id="3.90.280.10">
    <property type="entry name" value="PEBP-like"/>
    <property type="match status" value="1"/>
</dbReference>
<dbReference type="NCBIfam" id="TIGR00481">
    <property type="entry name" value="YbhB/YbcL family Raf kinase inhibitor-like protein"/>
    <property type="match status" value="1"/>
</dbReference>
<keyword evidence="3" id="KW-1185">Reference proteome</keyword>
<dbReference type="Pfam" id="PF01161">
    <property type="entry name" value="PBP"/>
    <property type="match status" value="1"/>
</dbReference>
<proteinExistence type="inferred from homology"/>
<dbReference type="InterPro" id="IPR008914">
    <property type="entry name" value="PEBP"/>
</dbReference>
<accession>A0A543IVR1</accession>
<dbReference type="AlphaFoldDB" id="A0A543IVR1"/>
<gene>
    <name evidence="2" type="ORF">FHX40_1333</name>
</gene>
<reference evidence="2 3" key="1">
    <citation type="submission" date="2019-06" db="EMBL/GenBank/DDBJ databases">
        <title>Sequencing the genomes of 1000 actinobacteria strains.</title>
        <authorList>
            <person name="Klenk H.-P."/>
        </authorList>
    </citation>
    <scope>NUCLEOTIDE SEQUENCE [LARGE SCALE GENOMIC DNA]</scope>
    <source>
        <strain evidence="2 3">DSM 43186</strain>
    </source>
</reference>
<dbReference type="PANTHER" id="PTHR30289">
    <property type="entry name" value="UNCHARACTERIZED PROTEIN YBCL-RELATED"/>
    <property type="match status" value="1"/>
</dbReference>
<dbReference type="InterPro" id="IPR005247">
    <property type="entry name" value="YbhB_YbcL/LppC-like"/>
</dbReference>
<dbReference type="PANTHER" id="PTHR30289:SF1">
    <property type="entry name" value="PEBP (PHOSPHATIDYLETHANOLAMINE-BINDING PROTEIN) FAMILY PROTEIN"/>
    <property type="match status" value="1"/>
</dbReference>
<dbReference type="PROSITE" id="PS51257">
    <property type="entry name" value="PROKAR_LIPOPROTEIN"/>
    <property type="match status" value="1"/>
</dbReference>
<dbReference type="SUPFAM" id="SSF49777">
    <property type="entry name" value="PEBP-like"/>
    <property type="match status" value="1"/>
</dbReference>
<dbReference type="CDD" id="cd00865">
    <property type="entry name" value="PEBP_bact_arch"/>
    <property type="match status" value="1"/>
</dbReference>
<evidence type="ECO:0000256" key="1">
    <source>
        <dbReference type="ARBA" id="ARBA00007120"/>
    </source>
</evidence>
<evidence type="ECO:0008006" key="4">
    <source>
        <dbReference type="Google" id="ProtNLM"/>
    </source>
</evidence>
<evidence type="ECO:0000313" key="3">
    <source>
        <dbReference type="Proteomes" id="UP000319213"/>
    </source>
</evidence>
<sequence length="185" mass="19195">MRVASSTMGQGRKAGRKGLAVMLVTVGVVASGCGTAGADRPLDSVTVTSSQFRDGAPLPREYACGSGNNPPLRWSNIPSTAKSIALVADTSSPKGSAVHWVVFNIDHRTTVLIENGVPQGARQGRGTGGKVGYDPPCRDGDSYRFSVYALDTRLDLGEGAGLTETLPAIANHTIARGRITATGIE</sequence>
<protein>
    <recommendedName>
        <fullName evidence="4">PBP family phospholipid-binding protein</fullName>
    </recommendedName>
</protein>
<organism evidence="2 3">
    <name type="scientific">Thermopolyspora flexuosa</name>
    <dbReference type="NCBI Taxonomy" id="103836"/>
    <lineage>
        <taxon>Bacteria</taxon>
        <taxon>Bacillati</taxon>
        <taxon>Actinomycetota</taxon>
        <taxon>Actinomycetes</taxon>
        <taxon>Streptosporangiales</taxon>
        <taxon>Streptosporangiaceae</taxon>
        <taxon>Thermopolyspora</taxon>
    </lineage>
</organism>
<evidence type="ECO:0000313" key="2">
    <source>
        <dbReference type="EMBL" id="TQM74652.1"/>
    </source>
</evidence>